<gene>
    <name evidence="5" type="primary">LOC113414203</name>
</gene>
<reference evidence="5" key="1">
    <citation type="submission" date="2025-08" db="UniProtKB">
        <authorList>
            <consortium name="RefSeq"/>
        </authorList>
    </citation>
    <scope>IDENTIFICATION</scope>
</reference>
<feature type="compositionally biased region" description="Low complexity" evidence="1">
    <location>
        <begin position="71"/>
        <end position="96"/>
    </location>
</feature>
<organism evidence="4 5">
    <name type="scientific">Notechis scutatus</name>
    <name type="common">mainland tiger snake</name>
    <dbReference type="NCBI Taxonomy" id="8663"/>
    <lineage>
        <taxon>Eukaryota</taxon>
        <taxon>Metazoa</taxon>
        <taxon>Chordata</taxon>
        <taxon>Craniata</taxon>
        <taxon>Vertebrata</taxon>
        <taxon>Euteleostomi</taxon>
        <taxon>Lepidosauria</taxon>
        <taxon>Squamata</taxon>
        <taxon>Bifurcata</taxon>
        <taxon>Unidentata</taxon>
        <taxon>Episquamata</taxon>
        <taxon>Toxicofera</taxon>
        <taxon>Serpentes</taxon>
        <taxon>Colubroidea</taxon>
        <taxon>Elapidae</taxon>
        <taxon>Hydrophiinae</taxon>
        <taxon>Notechis</taxon>
    </lineage>
</organism>
<accession>A0A6J1U7A6</accession>
<name>A0A6J1U7A6_9SAUR</name>
<feature type="chain" id="PRO_5027119786" evidence="3">
    <location>
        <begin position="24"/>
        <end position="181"/>
    </location>
</feature>
<evidence type="ECO:0000256" key="2">
    <source>
        <dbReference type="SAM" id="Phobius"/>
    </source>
</evidence>
<evidence type="ECO:0000313" key="4">
    <source>
        <dbReference type="Proteomes" id="UP000504612"/>
    </source>
</evidence>
<dbReference type="Pfam" id="PF03229">
    <property type="entry name" value="Alpha_GJ"/>
    <property type="match status" value="1"/>
</dbReference>
<feature type="transmembrane region" description="Helical" evidence="2">
    <location>
        <begin position="128"/>
        <end position="151"/>
    </location>
</feature>
<dbReference type="RefSeq" id="XP_026526751.1">
    <property type="nucleotide sequence ID" value="XM_026670966.1"/>
</dbReference>
<evidence type="ECO:0000256" key="1">
    <source>
        <dbReference type="SAM" id="MobiDB-lite"/>
    </source>
</evidence>
<keyword evidence="2" id="KW-0472">Membrane</keyword>
<protein>
    <submittedName>
        <fullName evidence="5">Mucin-5AC-like</fullName>
    </submittedName>
</protein>
<evidence type="ECO:0000256" key="3">
    <source>
        <dbReference type="SAM" id="SignalP"/>
    </source>
</evidence>
<keyword evidence="3" id="KW-0732">Signal</keyword>
<dbReference type="GeneID" id="113414203"/>
<keyword evidence="4" id="KW-1185">Reference proteome</keyword>
<dbReference type="AlphaFoldDB" id="A0A6J1U7A6"/>
<evidence type="ECO:0000313" key="5">
    <source>
        <dbReference type="RefSeq" id="XP_026526751.1"/>
    </source>
</evidence>
<keyword evidence="2" id="KW-0812">Transmembrane</keyword>
<proteinExistence type="predicted"/>
<feature type="signal peptide" evidence="3">
    <location>
        <begin position="1"/>
        <end position="23"/>
    </location>
</feature>
<feature type="region of interest" description="Disordered" evidence="1">
    <location>
        <begin position="54"/>
        <end position="100"/>
    </location>
</feature>
<sequence>MEPASMALQVLFLLVAFTQDSLSASNDTSTPTPLETSTTITSITAALTVSDTTRSRTDVTSKAANSLMPQSTGDTGSTTKSNDSTTTNITSPTGSKEPLTSQMAVSINGSTQAGQLSPEPAFSTKPGLVVVICLFVIVLVIGTVVVLIKCCRRKEPAFKKLDEVPMGKVAEDSPFARYPPK</sequence>
<dbReference type="InterPro" id="IPR004913">
    <property type="entry name" value="Herpes_gJ"/>
</dbReference>
<dbReference type="Proteomes" id="UP000504612">
    <property type="component" value="Unplaced"/>
</dbReference>
<keyword evidence="2" id="KW-1133">Transmembrane helix</keyword>
<dbReference type="KEGG" id="nss:113414203"/>